<keyword evidence="6 8" id="KW-1133">Transmembrane helix</keyword>
<dbReference type="RefSeq" id="WP_206611328.1">
    <property type="nucleotide sequence ID" value="NZ_CP034929.1"/>
</dbReference>
<keyword evidence="5 8" id="KW-0812">Transmembrane</keyword>
<evidence type="ECO:0000256" key="5">
    <source>
        <dbReference type="ARBA" id="ARBA00022692"/>
    </source>
</evidence>
<sequence>MQTTSLDPSSRRALVVLPLVLSLLTMLGPLNIDTPLPAFVAMGREFGVSVTEMQLVVSVYMFGFGLMSIFHGPLSDALGRRPVILGGLAVYVVASIGAALSSSLTGVLVFRALQGLVAGAATIVARTVIRDVFTGIRAQQLMSLMAIVFSLAPAVAPIIGGALVGWGTWHWIFWFMAAFALVMVAATLLTLPETHPVEKRTPLKVAAILGSIGTVLSHGGFHRLAWACAMLFAGQFLYIGGASIFVVDLLGKGEHDFWILFVPMIVALSAGSLVSARAAGRLAAKATVNLGFVIAAAGTALGALLTALPFGDHPAAALVTPCAVALACGIAVPSLQIAVMDLFPERRGAATSGAMFCQQLFLAVMTVVMAPVLAHSTFAFSVSSLVCTVVGVALWVWHLRAGAGQDGARTAQNA</sequence>
<feature type="domain" description="Major facilitator superfamily (MFS) profile" evidence="9">
    <location>
        <begin position="17"/>
        <end position="402"/>
    </location>
</feature>
<dbReference type="Gene3D" id="1.20.1720.10">
    <property type="entry name" value="Multidrug resistance protein D"/>
    <property type="match status" value="1"/>
</dbReference>
<dbReference type="SUPFAM" id="SSF103473">
    <property type="entry name" value="MFS general substrate transporter"/>
    <property type="match status" value="1"/>
</dbReference>
<evidence type="ECO:0000256" key="7">
    <source>
        <dbReference type="ARBA" id="ARBA00023136"/>
    </source>
</evidence>
<keyword evidence="4" id="KW-1003">Cell membrane</keyword>
<dbReference type="PANTHER" id="PTHR23502:SF132">
    <property type="entry name" value="POLYAMINE TRANSPORTER 2-RELATED"/>
    <property type="match status" value="1"/>
</dbReference>
<evidence type="ECO:0000313" key="10">
    <source>
        <dbReference type="EMBL" id="MFC6154062.1"/>
    </source>
</evidence>
<comment type="similarity">
    <text evidence="2">Belongs to the major facilitator superfamily. Bcr/CmlA family.</text>
</comment>
<dbReference type="InterPro" id="IPR011701">
    <property type="entry name" value="MFS"/>
</dbReference>
<dbReference type="NCBIfam" id="TIGR00710">
    <property type="entry name" value="efflux_Bcr_CflA"/>
    <property type="match status" value="1"/>
</dbReference>
<dbReference type="PANTHER" id="PTHR23502">
    <property type="entry name" value="MAJOR FACILITATOR SUPERFAMILY"/>
    <property type="match status" value="1"/>
</dbReference>
<reference evidence="11" key="1">
    <citation type="journal article" date="2019" name="Int. J. Syst. Evol. Microbiol.">
        <title>The Global Catalogue of Microorganisms (GCM) 10K type strain sequencing project: providing services to taxonomists for standard genome sequencing and annotation.</title>
        <authorList>
            <consortium name="The Broad Institute Genomics Platform"/>
            <consortium name="The Broad Institute Genome Sequencing Center for Infectious Disease"/>
            <person name="Wu L."/>
            <person name="Ma J."/>
        </authorList>
    </citation>
    <scope>NUCLEOTIDE SEQUENCE [LARGE SCALE GENOMIC DNA]</scope>
    <source>
        <strain evidence="11">DFY28</strain>
    </source>
</reference>
<evidence type="ECO:0000313" key="11">
    <source>
        <dbReference type="Proteomes" id="UP001596098"/>
    </source>
</evidence>
<evidence type="ECO:0000256" key="4">
    <source>
        <dbReference type="ARBA" id="ARBA00022475"/>
    </source>
</evidence>
<feature type="transmembrane region" description="Helical" evidence="8">
    <location>
        <begin position="257"/>
        <end position="276"/>
    </location>
</feature>
<gene>
    <name evidence="10" type="ORF">ACFPWU_10370</name>
</gene>
<dbReference type="Pfam" id="PF07690">
    <property type="entry name" value="MFS_1"/>
    <property type="match status" value="1"/>
</dbReference>
<organism evidence="10 11">
    <name type="scientific">Nocardioides yefusunii</name>
    <dbReference type="NCBI Taxonomy" id="2500546"/>
    <lineage>
        <taxon>Bacteria</taxon>
        <taxon>Bacillati</taxon>
        <taxon>Actinomycetota</taxon>
        <taxon>Actinomycetes</taxon>
        <taxon>Propionibacteriales</taxon>
        <taxon>Nocardioidaceae</taxon>
        <taxon>Nocardioides</taxon>
    </lineage>
</organism>
<comment type="caution">
    <text evidence="10">The sequence shown here is derived from an EMBL/GenBank/DDBJ whole genome shotgun (WGS) entry which is preliminary data.</text>
</comment>
<feature type="transmembrane region" description="Helical" evidence="8">
    <location>
        <begin position="378"/>
        <end position="397"/>
    </location>
</feature>
<evidence type="ECO:0000256" key="2">
    <source>
        <dbReference type="ARBA" id="ARBA00006236"/>
    </source>
</evidence>
<keyword evidence="11" id="KW-1185">Reference proteome</keyword>
<feature type="transmembrane region" description="Helical" evidence="8">
    <location>
        <begin position="351"/>
        <end position="372"/>
    </location>
</feature>
<feature type="transmembrane region" description="Helical" evidence="8">
    <location>
        <begin position="108"/>
        <end position="129"/>
    </location>
</feature>
<keyword evidence="7 8" id="KW-0472">Membrane</keyword>
<dbReference type="CDD" id="cd17320">
    <property type="entry name" value="MFS_MdfA_MDR_like"/>
    <property type="match status" value="1"/>
</dbReference>
<proteinExistence type="inferred from homology"/>
<dbReference type="InterPro" id="IPR004812">
    <property type="entry name" value="Efflux_drug-R_Bcr/CmlA"/>
</dbReference>
<evidence type="ECO:0000256" key="8">
    <source>
        <dbReference type="SAM" id="Phobius"/>
    </source>
</evidence>
<feature type="transmembrane region" description="Helical" evidence="8">
    <location>
        <begin position="141"/>
        <end position="165"/>
    </location>
</feature>
<dbReference type="InterPro" id="IPR020846">
    <property type="entry name" value="MFS_dom"/>
</dbReference>
<protein>
    <submittedName>
        <fullName evidence="10">Multidrug effflux MFS transporter</fullName>
    </submittedName>
</protein>
<feature type="transmembrane region" description="Helical" evidence="8">
    <location>
        <begin position="224"/>
        <end position="245"/>
    </location>
</feature>
<dbReference type="Proteomes" id="UP001596098">
    <property type="component" value="Unassembled WGS sequence"/>
</dbReference>
<accession>A0ABW1QYK1</accession>
<feature type="transmembrane region" description="Helical" evidence="8">
    <location>
        <begin position="12"/>
        <end position="32"/>
    </location>
</feature>
<feature type="transmembrane region" description="Helical" evidence="8">
    <location>
        <begin position="171"/>
        <end position="191"/>
    </location>
</feature>
<dbReference type="PROSITE" id="PS50850">
    <property type="entry name" value="MFS"/>
    <property type="match status" value="1"/>
</dbReference>
<evidence type="ECO:0000256" key="1">
    <source>
        <dbReference type="ARBA" id="ARBA00004651"/>
    </source>
</evidence>
<feature type="transmembrane region" description="Helical" evidence="8">
    <location>
        <begin position="82"/>
        <end position="102"/>
    </location>
</feature>
<name>A0ABW1QYK1_9ACTN</name>
<comment type="subcellular location">
    <subcellularLocation>
        <location evidence="1">Cell membrane</location>
        <topology evidence="1">Multi-pass membrane protein</topology>
    </subcellularLocation>
</comment>
<evidence type="ECO:0000256" key="3">
    <source>
        <dbReference type="ARBA" id="ARBA00022448"/>
    </source>
</evidence>
<evidence type="ECO:0000256" key="6">
    <source>
        <dbReference type="ARBA" id="ARBA00022989"/>
    </source>
</evidence>
<feature type="transmembrane region" description="Helical" evidence="8">
    <location>
        <begin position="316"/>
        <end position="339"/>
    </location>
</feature>
<feature type="transmembrane region" description="Helical" evidence="8">
    <location>
        <begin position="52"/>
        <end position="70"/>
    </location>
</feature>
<dbReference type="EMBL" id="JBHSQI010000005">
    <property type="protein sequence ID" value="MFC6154062.1"/>
    <property type="molecule type" value="Genomic_DNA"/>
</dbReference>
<keyword evidence="3" id="KW-0813">Transport</keyword>
<dbReference type="InterPro" id="IPR036259">
    <property type="entry name" value="MFS_trans_sf"/>
</dbReference>
<feature type="transmembrane region" description="Helical" evidence="8">
    <location>
        <begin position="288"/>
        <end position="310"/>
    </location>
</feature>
<evidence type="ECO:0000259" key="9">
    <source>
        <dbReference type="PROSITE" id="PS50850"/>
    </source>
</evidence>